<dbReference type="OMA" id="KFEWTVG"/>
<reference evidence="5 6" key="1">
    <citation type="submission" date="2014-05" db="EMBL/GenBank/DDBJ databases">
        <title>Draft genome sequence of a rare smut relative, Tilletiaria anomala UBC 951.</title>
        <authorList>
            <consortium name="DOE Joint Genome Institute"/>
            <person name="Toome M."/>
            <person name="Kuo A."/>
            <person name="Henrissat B."/>
            <person name="Lipzen A."/>
            <person name="Tritt A."/>
            <person name="Yoshinaga Y."/>
            <person name="Zane M."/>
            <person name="Barry K."/>
            <person name="Grigoriev I.V."/>
            <person name="Spatafora J.W."/>
            <person name="Aimea M.C."/>
        </authorList>
    </citation>
    <scope>NUCLEOTIDE SEQUENCE [LARGE SCALE GENOMIC DNA]</scope>
    <source>
        <strain evidence="5 6">UBC 951</strain>
    </source>
</reference>
<evidence type="ECO:0000313" key="5">
    <source>
        <dbReference type="EMBL" id="KDN43678.1"/>
    </source>
</evidence>
<dbReference type="InterPro" id="IPR011051">
    <property type="entry name" value="RmlC_Cupin_sf"/>
</dbReference>
<dbReference type="InterPro" id="IPR003829">
    <property type="entry name" value="Pirin_N_dom"/>
</dbReference>
<organism evidence="5 6">
    <name type="scientific">Tilletiaria anomala (strain ATCC 24038 / CBS 436.72 / UBC 951)</name>
    <dbReference type="NCBI Taxonomy" id="1037660"/>
    <lineage>
        <taxon>Eukaryota</taxon>
        <taxon>Fungi</taxon>
        <taxon>Dikarya</taxon>
        <taxon>Basidiomycota</taxon>
        <taxon>Ustilaginomycotina</taxon>
        <taxon>Exobasidiomycetes</taxon>
        <taxon>Georgefischeriales</taxon>
        <taxon>Tilletiariaceae</taxon>
        <taxon>Tilletiaria</taxon>
    </lineage>
</organism>
<dbReference type="PANTHER" id="PTHR43212">
    <property type="entry name" value="QUERCETIN 2,3-DIOXYGENASE"/>
    <property type="match status" value="1"/>
</dbReference>
<dbReference type="InterPro" id="IPR012093">
    <property type="entry name" value="Pirin"/>
</dbReference>
<dbReference type="HOGENOM" id="CLU_064194_3_1_1"/>
<dbReference type="InterPro" id="IPR014710">
    <property type="entry name" value="RmlC-like_jellyroll"/>
</dbReference>
<dbReference type="OrthoDB" id="10261807at2759"/>
<dbReference type="EMBL" id="JMSN01000059">
    <property type="protein sequence ID" value="KDN43678.1"/>
    <property type="molecule type" value="Genomic_DNA"/>
</dbReference>
<dbReference type="AlphaFoldDB" id="A0A066VTR4"/>
<keyword evidence="6" id="KW-1185">Reference proteome</keyword>
<feature type="binding site" evidence="2">
    <location>
        <position position="119"/>
    </location>
    <ligand>
        <name>Fe cation</name>
        <dbReference type="ChEBI" id="CHEBI:24875"/>
    </ligand>
</feature>
<feature type="binding site" evidence="2">
    <location>
        <position position="77"/>
    </location>
    <ligand>
        <name>Fe cation</name>
        <dbReference type="ChEBI" id="CHEBI:24875"/>
    </ligand>
</feature>
<dbReference type="CDD" id="cd02910">
    <property type="entry name" value="cupin_Yhhw_N"/>
    <property type="match status" value="1"/>
</dbReference>
<proteinExistence type="inferred from homology"/>
<evidence type="ECO:0000313" key="6">
    <source>
        <dbReference type="Proteomes" id="UP000027361"/>
    </source>
</evidence>
<dbReference type="GeneID" id="25266864"/>
<dbReference type="Proteomes" id="UP000027361">
    <property type="component" value="Unassembled WGS sequence"/>
</dbReference>
<dbReference type="GO" id="GO:0046872">
    <property type="term" value="F:metal ion binding"/>
    <property type="evidence" value="ECO:0007669"/>
    <property type="project" value="UniProtKB-KW"/>
</dbReference>
<accession>A0A066VTR4</accession>
<dbReference type="RefSeq" id="XP_013242454.1">
    <property type="nucleotide sequence ID" value="XM_013387000.1"/>
</dbReference>
<dbReference type="Pfam" id="PF02678">
    <property type="entry name" value="Pirin"/>
    <property type="match status" value="1"/>
</dbReference>
<comment type="caution">
    <text evidence="5">The sequence shown here is derived from an EMBL/GenBank/DDBJ whole genome shotgun (WGS) entry which is preliminary data.</text>
</comment>
<comment type="similarity">
    <text evidence="1 3">Belongs to the pirin family.</text>
</comment>
<evidence type="ECO:0000259" key="4">
    <source>
        <dbReference type="Pfam" id="PF02678"/>
    </source>
</evidence>
<evidence type="ECO:0000256" key="3">
    <source>
        <dbReference type="RuleBase" id="RU003457"/>
    </source>
</evidence>
<evidence type="ECO:0000256" key="1">
    <source>
        <dbReference type="ARBA" id="ARBA00008416"/>
    </source>
</evidence>
<dbReference type="STRING" id="1037660.A0A066VTR4"/>
<dbReference type="PANTHER" id="PTHR43212:SF3">
    <property type="entry name" value="QUERCETIN 2,3-DIOXYGENASE"/>
    <property type="match status" value="1"/>
</dbReference>
<feature type="binding site" evidence="2">
    <location>
        <position position="75"/>
    </location>
    <ligand>
        <name>Fe cation</name>
        <dbReference type="ChEBI" id="CHEBI:24875"/>
    </ligand>
</feature>
<dbReference type="Gene3D" id="2.60.120.10">
    <property type="entry name" value="Jelly Rolls"/>
    <property type="match status" value="1"/>
</dbReference>
<keyword evidence="2" id="KW-0479">Metal-binding</keyword>
<protein>
    <submittedName>
        <fullName evidence="5">Pirin-domain-containing protein</fullName>
    </submittedName>
</protein>
<name>A0A066VTR4_TILAU</name>
<keyword evidence="2" id="KW-0408">Iron</keyword>
<dbReference type="SUPFAM" id="SSF51182">
    <property type="entry name" value="RmlC-like cupins"/>
    <property type="match status" value="1"/>
</dbReference>
<feature type="binding site" evidence="2">
    <location>
        <position position="121"/>
    </location>
    <ligand>
        <name>Fe cation</name>
        <dbReference type="ChEBI" id="CHEBI:24875"/>
    </ligand>
</feature>
<feature type="domain" description="Pirin N-terminal" evidence="4">
    <location>
        <begin position="30"/>
        <end position="136"/>
    </location>
</feature>
<dbReference type="InParanoid" id="A0A066VTR4"/>
<sequence>MATTTNGNSPSHTLAAHPDIAPRRWFQRGHADHGWLKTFHTFSFASYYDPKHMGFSDLRVINEDRVEAETGFPTHPHSNAEIFSYIVSGELTHKDSMGNAETLKRGDLQFTSGGTGIRHSEYNNNPSKEVHFAQIWYVPDKRNLTPQYYTSQTPDEMKRDVLKTLIKPMKTFTPEEQVVKGVLPSGRPIPANNSLVTRASILTPSKSVMHIVGEDSDVANETSPPYERWLYVHLLQTTGYKGPEMKDHPLMNEAALKMKTGAGELQLNEGDGVYVKKVNVGEAVEFESTGGKDAEFLLFDLRAQ</sequence>
<comment type="cofactor">
    <cofactor evidence="2">
        <name>Fe cation</name>
        <dbReference type="ChEBI" id="CHEBI:24875"/>
    </cofactor>
    <text evidence="2">Binds 1 Fe cation per subunit.</text>
</comment>
<gene>
    <name evidence="5" type="ORF">K437DRAFT_278745</name>
</gene>
<evidence type="ECO:0000256" key="2">
    <source>
        <dbReference type="PIRSR" id="PIRSR006232-1"/>
    </source>
</evidence>